<dbReference type="AlphaFoldDB" id="A0A254N6C6"/>
<dbReference type="InterPro" id="IPR037461">
    <property type="entry name" value="CtCE2-like_dom"/>
</dbReference>
<sequence length="746" mass="80824">MSLAAPGADAHDRRGAPPSSENDMNRHWLKGLALATSLALPCAAQADARLQAVMKKLAAGEPVTLVTLGGSITTGYAAQPPRERGWAALLARALGPRVKLVNAGLSGTDSAAAVQRVEAQVLAATPDLVITEFGVNDEWLDPAVRGSSYEGLLRRLLQARQAPAVVVLALTQQGNQPRTAPDLQLRLAAHYGLTALDFGAWMQARVDAGEDRWATLYDEPVHPNGTGHQRIALALAETLRAAAAAPAAAPARLPAPLFGHAHEFTRLAMGERLQPYAQHGFTRGGAVHPEWPGQQPGWTSTADDAEARFLAWGSEVAVFHAESEAYRNLEARVDDGPWVTLRGQVPERRGYLGWHYTVVGRDLEPGIHLLQVRMKPDEWAGSGRPASLLALMQAGLYPKDQRPSAFERLPLSPSTTGLVAPDDPQLRWVGRIGPAEGGARLVTWSGSELRARFTGDALTLRFASRHWGTAHYAVEVDGRRQVLSVPGNSEGEWRLTTPLTGGEHELRVLKRTEAGMAESLFLGLRLAPGAQLLAPPPARPLRLMFYGDSITAGACLGDPGDDQYDDLFFHDGTRAYGAQTAARLGADYVGIAVSGIGITATWGDTLMPQVWNRLAPRVDAPVAAVDDRAPDVVLVNLGQNDHGFPASKGQRMSPDFGGRYLAFVRTLRTRYPDARLVLLIGGMTAWKDEPALLQALQQTVATLHCEGDRRVWTYRFNAFAWAHPRLDVHTRMADELTRFLKEEVLP</sequence>
<dbReference type="EMBL" id="NISI01000005">
    <property type="protein sequence ID" value="OWR03555.1"/>
    <property type="molecule type" value="Genomic_DNA"/>
</dbReference>
<reference evidence="4 5" key="1">
    <citation type="journal article" date="2007" name="Int. J. Syst. Evol. Microbiol.">
        <title>Description of Pelomonas aquatica sp. nov. and Pelomonas puraquae sp. nov., isolated from industrial and haemodialysis water.</title>
        <authorList>
            <person name="Gomila M."/>
            <person name="Bowien B."/>
            <person name="Falsen E."/>
            <person name="Moore E.R."/>
            <person name="Lalucat J."/>
        </authorList>
    </citation>
    <scope>NUCLEOTIDE SEQUENCE [LARGE SCALE GENOMIC DNA]</scope>
    <source>
        <strain evidence="4 5">CCUG 52769</strain>
    </source>
</reference>
<comment type="caution">
    <text evidence="4">The sequence shown here is derived from an EMBL/GenBank/DDBJ whole genome shotgun (WGS) entry which is preliminary data.</text>
</comment>
<organism evidence="4 5">
    <name type="scientific">Roseateles puraquae</name>
    <dbReference type="NCBI Taxonomy" id="431059"/>
    <lineage>
        <taxon>Bacteria</taxon>
        <taxon>Pseudomonadati</taxon>
        <taxon>Pseudomonadota</taxon>
        <taxon>Betaproteobacteria</taxon>
        <taxon>Burkholderiales</taxon>
        <taxon>Sphaerotilaceae</taxon>
        <taxon>Roseateles</taxon>
    </lineage>
</organism>
<dbReference type="Pfam" id="PF17996">
    <property type="entry name" value="CE2_N"/>
    <property type="match status" value="1"/>
</dbReference>
<dbReference type="PANTHER" id="PTHR34407:SF1">
    <property type="entry name" value="SGNH HYDROLASE-TYPE ESTERASE DOMAIN-CONTAINING PROTEIN"/>
    <property type="match status" value="1"/>
</dbReference>
<dbReference type="Gene3D" id="3.40.50.1110">
    <property type="entry name" value="SGNH hydrolase"/>
    <property type="match status" value="2"/>
</dbReference>
<name>A0A254N6C6_9BURK</name>
<dbReference type="PANTHER" id="PTHR34407">
    <property type="entry name" value="EXPRESSED PROTEIN"/>
    <property type="match status" value="1"/>
</dbReference>
<dbReference type="CDD" id="cd01831">
    <property type="entry name" value="Endoglucanase_E_like"/>
    <property type="match status" value="1"/>
</dbReference>
<evidence type="ECO:0008006" key="6">
    <source>
        <dbReference type="Google" id="ProtNLM"/>
    </source>
</evidence>
<feature type="domain" description="Carbohydrate esterase 2 N-terminal" evidence="3">
    <location>
        <begin position="429"/>
        <end position="536"/>
    </location>
</feature>
<dbReference type="InterPro" id="IPR040794">
    <property type="entry name" value="CE2_N"/>
</dbReference>
<feature type="domain" description="SGNH hydrolase-type esterase" evidence="2">
    <location>
        <begin position="68"/>
        <end position="230"/>
    </location>
</feature>
<dbReference type="InterPro" id="IPR013830">
    <property type="entry name" value="SGNH_hydro"/>
</dbReference>
<gene>
    <name evidence="4" type="ORF">CDO81_13750</name>
</gene>
<evidence type="ECO:0000256" key="1">
    <source>
        <dbReference type="SAM" id="MobiDB-lite"/>
    </source>
</evidence>
<dbReference type="CDD" id="cd00229">
    <property type="entry name" value="SGNH_hydrolase"/>
    <property type="match status" value="1"/>
</dbReference>
<keyword evidence="5" id="KW-1185">Reference proteome</keyword>
<dbReference type="GO" id="GO:0052689">
    <property type="term" value="F:carboxylic ester hydrolase activity"/>
    <property type="evidence" value="ECO:0007669"/>
    <property type="project" value="InterPro"/>
</dbReference>
<dbReference type="Proteomes" id="UP000197446">
    <property type="component" value="Unassembled WGS sequence"/>
</dbReference>
<dbReference type="Gene3D" id="2.60.120.260">
    <property type="entry name" value="Galactose-binding domain-like"/>
    <property type="match status" value="1"/>
</dbReference>
<dbReference type="InterPro" id="IPR036514">
    <property type="entry name" value="SGNH_hydro_sf"/>
</dbReference>
<protein>
    <recommendedName>
        <fullName evidence="6">SGNH hydrolase-type esterase domain-containing protein</fullName>
    </recommendedName>
</protein>
<dbReference type="Pfam" id="PF13472">
    <property type="entry name" value="Lipase_GDSL_2"/>
    <property type="match status" value="2"/>
</dbReference>
<feature type="domain" description="SGNH hydrolase-type esterase" evidence="2">
    <location>
        <begin position="545"/>
        <end position="700"/>
    </location>
</feature>
<evidence type="ECO:0000259" key="2">
    <source>
        <dbReference type="Pfam" id="PF13472"/>
    </source>
</evidence>
<feature type="region of interest" description="Disordered" evidence="1">
    <location>
        <begin position="1"/>
        <end position="24"/>
    </location>
</feature>
<dbReference type="SUPFAM" id="SSF52266">
    <property type="entry name" value="SGNH hydrolase"/>
    <property type="match status" value="2"/>
</dbReference>
<evidence type="ECO:0000313" key="4">
    <source>
        <dbReference type="EMBL" id="OWR03555.1"/>
    </source>
</evidence>
<evidence type="ECO:0000313" key="5">
    <source>
        <dbReference type="Proteomes" id="UP000197446"/>
    </source>
</evidence>
<evidence type="ECO:0000259" key="3">
    <source>
        <dbReference type="Pfam" id="PF17996"/>
    </source>
</evidence>
<accession>A0A254N6C6</accession>
<proteinExistence type="predicted"/>